<sequence length="217" mass="25199">MRTAHGNKALYYLLKVSSHFQEVFCILHGVLYFLLVPAMYLFLTIYSIMNLHVVAWGTREKPPTVAEQAKKDGEQRLKKEEKAKNTMIRQSLDLVLNWRTVNSADNKDLEEINAKLDKVLSALYPPMVDTNESSKNPALQDDTKRDPQYPALDNKKYAEEGDVKEAKEYDKLPLWKSKKMLEWKKDPDVLSGPEDELAESEVYFWNDMLDVSKFKQH</sequence>
<feature type="compositionally biased region" description="Basic and acidic residues" evidence="4">
    <location>
        <begin position="141"/>
        <end position="152"/>
    </location>
</feature>
<comment type="caution">
    <text evidence="6">The sequence shown here is derived from an EMBL/GenBank/DDBJ whole genome shotgun (WGS) entry which is preliminary data.</text>
</comment>
<feature type="region of interest" description="Disordered" evidence="4">
    <location>
        <begin position="130"/>
        <end position="152"/>
    </location>
</feature>
<accession>A0A1V9XEF5</accession>
<dbReference type="PANTHER" id="PTHR22914">
    <property type="entry name" value="CHITIN SYNTHASE"/>
    <property type="match status" value="1"/>
</dbReference>
<evidence type="ECO:0000313" key="7">
    <source>
        <dbReference type="Proteomes" id="UP000192247"/>
    </source>
</evidence>
<dbReference type="EMBL" id="MNPL01013532">
    <property type="protein sequence ID" value="OQR71793.1"/>
    <property type="molecule type" value="Genomic_DNA"/>
</dbReference>
<dbReference type="InterPro" id="IPR004835">
    <property type="entry name" value="Chitin_synth"/>
</dbReference>
<evidence type="ECO:0000256" key="1">
    <source>
        <dbReference type="ARBA" id="ARBA00004141"/>
    </source>
</evidence>
<dbReference type="GO" id="GO:0071944">
    <property type="term" value="C:cell periphery"/>
    <property type="evidence" value="ECO:0007669"/>
    <property type="project" value="TreeGrafter"/>
</dbReference>
<evidence type="ECO:0000256" key="5">
    <source>
        <dbReference type="SAM" id="Phobius"/>
    </source>
</evidence>
<reference evidence="6 7" key="1">
    <citation type="journal article" date="2017" name="Gigascience">
        <title>Draft genome of the honey bee ectoparasitic mite, Tropilaelaps mercedesae, is shaped by the parasitic life history.</title>
        <authorList>
            <person name="Dong X."/>
            <person name="Armstrong S.D."/>
            <person name="Xia D."/>
            <person name="Makepeace B.L."/>
            <person name="Darby A.C."/>
            <person name="Kadowaki T."/>
        </authorList>
    </citation>
    <scope>NUCLEOTIDE SEQUENCE [LARGE SCALE GENOMIC DNA]</scope>
    <source>
        <strain evidence="6">Wuxi-XJTLU</strain>
    </source>
</reference>
<keyword evidence="7" id="KW-1185">Reference proteome</keyword>
<comment type="subcellular location">
    <subcellularLocation>
        <location evidence="1">Membrane</location>
        <topology evidence="1">Multi-pass membrane protein</topology>
    </subcellularLocation>
</comment>
<evidence type="ECO:0000256" key="3">
    <source>
        <dbReference type="ARBA" id="ARBA00023136"/>
    </source>
</evidence>
<organism evidence="6 7">
    <name type="scientific">Tropilaelaps mercedesae</name>
    <dbReference type="NCBI Taxonomy" id="418985"/>
    <lineage>
        <taxon>Eukaryota</taxon>
        <taxon>Metazoa</taxon>
        <taxon>Ecdysozoa</taxon>
        <taxon>Arthropoda</taxon>
        <taxon>Chelicerata</taxon>
        <taxon>Arachnida</taxon>
        <taxon>Acari</taxon>
        <taxon>Parasitiformes</taxon>
        <taxon>Mesostigmata</taxon>
        <taxon>Gamasina</taxon>
        <taxon>Dermanyssoidea</taxon>
        <taxon>Laelapidae</taxon>
        <taxon>Tropilaelaps</taxon>
    </lineage>
</organism>
<dbReference type="GO" id="GO:0004100">
    <property type="term" value="F:chitin synthase activity"/>
    <property type="evidence" value="ECO:0007669"/>
    <property type="project" value="InterPro"/>
</dbReference>
<dbReference type="GO" id="GO:0016020">
    <property type="term" value="C:membrane"/>
    <property type="evidence" value="ECO:0007669"/>
    <property type="project" value="UniProtKB-SubCell"/>
</dbReference>
<proteinExistence type="predicted"/>
<gene>
    <name evidence="6" type="ORF">BIW11_10775</name>
</gene>
<keyword evidence="5" id="KW-1133">Transmembrane helix</keyword>
<name>A0A1V9XEF5_9ACAR</name>
<evidence type="ECO:0000256" key="2">
    <source>
        <dbReference type="ARBA" id="ARBA00022692"/>
    </source>
</evidence>
<dbReference type="Proteomes" id="UP000192247">
    <property type="component" value="Unassembled WGS sequence"/>
</dbReference>
<feature type="transmembrane region" description="Helical" evidence="5">
    <location>
        <begin position="20"/>
        <end position="43"/>
    </location>
</feature>
<protein>
    <submittedName>
        <fullName evidence="6">Uncharacterized protein</fullName>
    </submittedName>
</protein>
<evidence type="ECO:0000313" key="6">
    <source>
        <dbReference type="EMBL" id="OQR71793.1"/>
    </source>
</evidence>
<dbReference type="STRING" id="418985.A0A1V9XEF5"/>
<evidence type="ECO:0000256" key="4">
    <source>
        <dbReference type="SAM" id="MobiDB-lite"/>
    </source>
</evidence>
<keyword evidence="2 5" id="KW-0812">Transmembrane</keyword>
<dbReference type="AlphaFoldDB" id="A0A1V9XEF5"/>
<dbReference type="PANTHER" id="PTHR22914:SF42">
    <property type="entry name" value="CHITIN SYNTHASE"/>
    <property type="match status" value="1"/>
</dbReference>
<dbReference type="InParanoid" id="A0A1V9XEF5"/>
<dbReference type="GO" id="GO:0006031">
    <property type="term" value="P:chitin biosynthetic process"/>
    <property type="evidence" value="ECO:0007669"/>
    <property type="project" value="TreeGrafter"/>
</dbReference>
<keyword evidence="3 5" id="KW-0472">Membrane</keyword>
<dbReference type="OrthoDB" id="370884at2759"/>